<reference evidence="16 17" key="1">
    <citation type="submission" date="2023-05" db="EMBL/GenBank/DDBJ databases">
        <authorList>
            <person name="Guo Y."/>
        </authorList>
    </citation>
    <scope>NUCLEOTIDE SEQUENCE [LARGE SCALE GENOMIC DNA]</scope>
    <source>
        <strain evidence="16 17">GR2756</strain>
    </source>
</reference>
<dbReference type="PANTHER" id="PTHR32552">
    <property type="entry name" value="FERRICHROME IRON RECEPTOR-RELATED"/>
    <property type="match status" value="1"/>
</dbReference>
<evidence type="ECO:0000256" key="2">
    <source>
        <dbReference type="ARBA" id="ARBA00022448"/>
    </source>
</evidence>
<keyword evidence="3 11" id="KW-1134">Transmembrane beta strand</keyword>
<dbReference type="InterPro" id="IPR039426">
    <property type="entry name" value="TonB-dep_rcpt-like"/>
</dbReference>
<dbReference type="InterPro" id="IPR000531">
    <property type="entry name" value="Beta-barrel_TonB"/>
</dbReference>
<dbReference type="PANTHER" id="PTHR32552:SF81">
    <property type="entry name" value="TONB-DEPENDENT OUTER MEMBRANE RECEPTOR"/>
    <property type="match status" value="1"/>
</dbReference>
<evidence type="ECO:0000256" key="1">
    <source>
        <dbReference type="ARBA" id="ARBA00004571"/>
    </source>
</evidence>
<evidence type="ECO:0000256" key="8">
    <source>
        <dbReference type="ARBA" id="ARBA00023077"/>
    </source>
</evidence>
<evidence type="ECO:0000256" key="3">
    <source>
        <dbReference type="ARBA" id="ARBA00022452"/>
    </source>
</evidence>
<dbReference type="PROSITE" id="PS52016">
    <property type="entry name" value="TONB_DEPENDENT_REC_3"/>
    <property type="match status" value="1"/>
</dbReference>
<feature type="chain" id="PRO_5046904847" evidence="13">
    <location>
        <begin position="33"/>
        <end position="744"/>
    </location>
</feature>
<dbReference type="Pfam" id="PF07715">
    <property type="entry name" value="Plug"/>
    <property type="match status" value="1"/>
</dbReference>
<keyword evidence="7" id="KW-0406">Ion transport</keyword>
<dbReference type="CDD" id="cd01347">
    <property type="entry name" value="ligand_gated_channel"/>
    <property type="match status" value="1"/>
</dbReference>
<keyword evidence="9 11" id="KW-0472">Membrane</keyword>
<evidence type="ECO:0000313" key="17">
    <source>
        <dbReference type="Proteomes" id="UP001259572"/>
    </source>
</evidence>
<feature type="domain" description="TonB-dependent receptor-like beta-barrel" evidence="14">
    <location>
        <begin position="302"/>
        <end position="708"/>
    </location>
</feature>
<evidence type="ECO:0000256" key="11">
    <source>
        <dbReference type="PROSITE-ProRule" id="PRU01360"/>
    </source>
</evidence>
<dbReference type="SUPFAM" id="SSF56935">
    <property type="entry name" value="Porins"/>
    <property type="match status" value="1"/>
</dbReference>
<evidence type="ECO:0000313" key="16">
    <source>
        <dbReference type="EMBL" id="MDT9598738.1"/>
    </source>
</evidence>
<evidence type="ECO:0000256" key="4">
    <source>
        <dbReference type="ARBA" id="ARBA00022496"/>
    </source>
</evidence>
<dbReference type="Proteomes" id="UP001259572">
    <property type="component" value="Unassembled WGS sequence"/>
</dbReference>
<keyword evidence="8 12" id="KW-0798">TonB box</keyword>
<accession>A0ABU3Q6X9</accession>
<evidence type="ECO:0000256" key="12">
    <source>
        <dbReference type="RuleBase" id="RU003357"/>
    </source>
</evidence>
<dbReference type="InterPro" id="IPR036942">
    <property type="entry name" value="Beta-barrel_TonB_sf"/>
</dbReference>
<dbReference type="RefSeq" id="WP_315725041.1">
    <property type="nucleotide sequence ID" value="NZ_JAVUPU010000003.1"/>
</dbReference>
<evidence type="ECO:0000256" key="5">
    <source>
        <dbReference type="ARBA" id="ARBA00022692"/>
    </source>
</evidence>
<dbReference type="Gene3D" id="2.40.170.20">
    <property type="entry name" value="TonB-dependent receptor, beta-barrel domain"/>
    <property type="match status" value="1"/>
</dbReference>
<sequence>MGTIMTACLKPKALLLSTTMVLLLLPAAQARAEDGAQRDVAASDASQDQGEIVVTARKQSESSLDVPMGLTALGGEQLEREQSYRLEDFVGKVPGLNMSEAQGTQLVIRGIASTGFSINAPVATYIDDTPLVGVGPFSGGSANTPNFDTFDVARVEVLKGPQGTLYGATALGGVLKYVTNAPDPSGFAAKVHGGLFSVAHADGVGHNLHGMINVPLSDTLAFRAVGYHNEYPGYIDDPSRDREDIHDMRVYGGRASLLWQASPDLSIRLNALTQQRRWDGLAYVEVDGGTLAPLGCDYCQTRFADQPGESRLQMYNATVNWDLGGVALTSSTTYDKWRFRNFSELIGLGPTAGFLKEGLPGLLSGDWTLLVDFDYKGDEIVHETRLASDGDNWLNWQVGVYYTDKEASQDQKYLAYKKSLDAVVPPEVGGSFQPTTYRELAGFGNLNFEVTSEFDFTLGGRISDQKQTFEQLGRLVAPSAPFTTTTDTVFTWSADARYRVTPDNMVYVRVATGFVPGGPNVAPLTPDPNFPATFESSTTTNYEIGYKGSLLENALTVELAAYRIDWKDIQVGQRIGIYNALANGATARSQGFEWAFNYKPIAGLTLGFNGAYTDAKLTKDSEPSVVGRKGDRLPITPKWQLAASADYKWPMFGVDGFVGADWRYKSNYFGELVTLPTPRQLLPGYHVFDLRAGVEADNWRLSFYVKNVGDVRAISYLAQETALTYFRAYLITPRTIGVDLTFDF</sequence>
<evidence type="ECO:0000256" key="7">
    <source>
        <dbReference type="ARBA" id="ARBA00023065"/>
    </source>
</evidence>
<evidence type="ECO:0000256" key="10">
    <source>
        <dbReference type="ARBA" id="ARBA00023237"/>
    </source>
</evidence>
<keyword evidence="17" id="KW-1185">Reference proteome</keyword>
<evidence type="ECO:0000256" key="6">
    <source>
        <dbReference type="ARBA" id="ARBA00023004"/>
    </source>
</evidence>
<evidence type="ECO:0000259" key="15">
    <source>
        <dbReference type="Pfam" id="PF07715"/>
    </source>
</evidence>
<name>A0ABU3Q6X9_9SPHN</name>
<comment type="subcellular location">
    <subcellularLocation>
        <location evidence="1 11">Cell outer membrane</location>
        <topology evidence="1 11">Multi-pass membrane protein</topology>
    </subcellularLocation>
</comment>
<protein>
    <submittedName>
        <fullName evidence="16">TonB-dependent receptor</fullName>
    </submittedName>
</protein>
<keyword evidence="6" id="KW-0408">Iron</keyword>
<keyword evidence="5 11" id="KW-0812">Transmembrane</keyword>
<proteinExistence type="inferred from homology"/>
<keyword evidence="4" id="KW-0410">Iron transport</keyword>
<keyword evidence="10 11" id="KW-0998">Cell outer membrane</keyword>
<evidence type="ECO:0000256" key="13">
    <source>
        <dbReference type="SAM" id="SignalP"/>
    </source>
</evidence>
<dbReference type="InterPro" id="IPR012910">
    <property type="entry name" value="Plug_dom"/>
</dbReference>
<dbReference type="Pfam" id="PF00593">
    <property type="entry name" value="TonB_dep_Rec_b-barrel"/>
    <property type="match status" value="1"/>
</dbReference>
<comment type="caution">
    <text evidence="16">The sequence shown here is derived from an EMBL/GenBank/DDBJ whole genome shotgun (WGS) entry which is preliminary data.</text>
</comment>
<dbReference type="EMBL" id="JAVUPU010000003">
    <property type="protein sequence ID" value="MDT9598738.1"/>
    <property type="molecule type" value="Genomic_DNA"/>
</dbReference>
<keyword evidence="2 11" id="KW-0813">Transport</keyword>
<keyword evidence="13" id="KW-0732">Signal</keyword>
<evidence type="ECO:0000259" key="14">
    <source>
        <dbReference type="Pfam" id="PF00593"/>
    </source>
</evidence>
<gene>
    <name evidence="16" type="ORF">RQX22_07245</name>
</gene>
<comment type="similarity">
    <text evidence="11 12">Belongs to the TonB-dependent receptor family.</text>
</comment>
<evidence type="ECO:0000256" key="9">
    <source>
        <dbReference type="ARBA" id="ARBA00023136"/>
    </source>
</evidence>
<keyword evidence="16" id="KW-0675">Receptor</keyword>
<feature type="domain" description="TonB-dependent receptor plug" evidence="15">
    <location>
        <begin position="65"/>
        <end position="174"/>
    </location>
</feature>
<organism evidence="16 17">
    <name type="scientific">Sphingosinicella rhizophila</name>
    <dbReference type="NCBI Taxonomy" id="3050082"/>
    <lineage>
        <taxon>Bacteria</taxon>
        <taxon>Pseudomonadati</taxon>
        <taxon>Pseudomonadota</taxon>
        <taxon>Alphaproteobacteria</taxon>
        <taxon>Sphingomonadales</taxon>
        <taxon>Sphingosinicellaceae</taxon>
        <taxon>Sphingosinicella</taxon>
    </lineage>
</organism>
<feature type="signal peptide" evidence="13">
    <location>
        <begin position="1"/>
        <end position="32"/>
    </location>
</feature>